<dbReference type="GO" id="GO:0071111">
    <property type="term" value="F:cyclic-guanylate-specific phosphodiesterase activity"/>
    <property type="evidence" value="ECO:0007669"/>
    <property type="project" value="InterPro"/>
</dbReference>
<dbReference type="InterPro" id="IPR029787">
    <property type="entry name" value="Nucleotide_cyclase"/>
</dbReference>
<feature type="domain" description="EAL" evidence="2">
    <location>
        <begin position="330"/>
        <end position="580"/>
    </location>
</feature>
<dbReference type="PROSITE" id="PS50883">
    <property type="entry name" value="EAL"/>
    <property type="match status" value="1"/>
</dbReference>
<accession>A0A917Q8C5</accession>
<dbReference type="CDD" id="cd01949">
    <property type="entry name" value="GGDEF"/>
    <property type="match status" value="1"/>
</dbReference>
<dbReference type="AlphaFoldDB" id="A0A917Q8C5"/>
<dbReference type="Proteomes" id="UP000600449">
    <property type="component" value="Unassembled WGS sequence"/>
</dbReference>
<gene>
    <name evidence="4" type="ORF">GCM10011322_20990</name>
</gene>
<dbReference type="SMART" id="SM00052">
    <property type="entry name" value="EAL"/>
    <property type="match status" value="1"/>
</dbReference>
<sequence>MHSKGARPQTGQLDKPRRSTRGPLDPRTVLTSIGEVVYDWDVETDALTWSANAREVFGLPDMAPFATGAGYGLACEDVGGRTRHDAVLDAGTSEGETDHGAGVAYRATYLLRLPAAARGAHGADADGCVQVEDTGRWYAGSDGRPAFAHGVLRLAPPARDEQSGPVARNGFLAKISREVASAARANRPMTLLVMSIEGLDRINEDHGFEVADRAIEEAMRRAVVVMRRRDVFARYASNRFGVALLSCPLEQAEIAAERLRAGVEGVPLETRRGPLTIRVAIGAACAPEHASEASGLLRRAEDALTASRRTAAGYQVYRPGTLRADRSPKRAERELDIVAALNERRVVVARQPVVEACGARATAFHEALARIREPEGRIVGAGDIIPLVERAGLVPLLDARMLELSARRLAANPTERLSINVSPLTLETPDWLGILASTLGAHPGIAEGLIVEVTETVAVRDPEATRARLDAMKALGVAIALDDFGAGHTSFRHLRDFPVDLVKIDGAFVQNLSRSPDDRFFVRTLVDLAQHLGIPTVAEWVETQEAADMLASWGVDYLQGGLFGMAAIDETSQPLTIAEPVRRSAVG</sequence>
<evidence type="ECO:0000259" key="3">
    <source>
        <dbReference type="PROSITE" id="PS50887"/>
    </source>
</evidence>
<dbReference type="RefSeq" id="WP_188912497.1">
    <property type="nucleotide sequence ID" value="NZ_BMMF01000005.1"/>
</dbReference>
<keyword evidence="5" id="KW-1185">Reference proteome</keyword>
<dbReference type="InterPro" id="IPR001633">
    <property type="entry name" value="EAL_dom"/>
</dbReference>
<comment type="caution">
    <text evidence="4">The sequence shown here is derived from an EMBL/GenBank/DDBJ whole genome shotgun (WGS) entry which is preliminary data.</text>
</comment>
<dbReference type="Gene3D" id="3.20.20.450">
    <property type="entry name" value="EAL domain"/>
    <property type="match status" value="1"/>
</dbReference>
<dbReference type="InterPro" id="IPR043128">
    <property type="entry name" value="Rev_trsase/Diguanyl_cyclase"/>
</dbReference>
<dbReference type="PANTHER" id="PTHR33121:SF79">
    <property type="entry name" value="CYCLIC DI-GMP PHOSPHODIESTERASE PDED-RELATED"/>
    <property type="match status" value="1"/>
</dbReference>
<evidence type="ECO:0000313" key="4">
    <source>
        <dbReference type="EMBL" id="GGK34092.1"/>
    </source>
</evidence>
<dbReference type="PANTHER" id="PTHR33121">
    <property type="entry name" value="CYCLIC DI-GMP PHOSPHODIESTERASE PDEF"/>
    <property type="match status" value="1"/>
</dbReference>
<dbReference type="SUPFAM" id="SSF55073">
    <property type="entry name" value="Nucleotide cyclase"/>
    <property type="match status" value="1"/>
</dbReference>
<evidence type="ECO:0000259" key="2">
    <source>
        <dbReference type="PROSITE" id="PS50883"/>
    </source>
</evidence>
<feature type="domain" description="GGDEF" evidence="3">
    <location>
        <begin position="187"/>
        <end position="319"/>
    </location>
</feature>
<evidence type="ECO:0000313" key="5">
    <source>
        <dbReference type="Proteomes" id="UP000600449"/>
    </source>
</evidence>
<protein>
    <submittedName>
        <fullName evidence="4">GGDEF-domain containing protein</fullName>
    </submittedName>
</protein>
<dbReference type="Pfam" id="PF00990">
    <property type="entry name" value="GGDEF"/>
    <property type="match status" value="1"/>
</dbReference>
<dbReference type="PROSITE" id="PS50887">
    <property type="entry name" value="GGDEF"/>
    <property type="match status" value="1"/>
</dbReference>
<proteinExistence type="predicted"/>
<dbReference type="Pfam" id="PF00563">
    <property type="entry name" value="EAL"/>
    <property type="match status" value="1"/>
</dbReference>
<dbReference type="SMART" id="SM00267">
    <property type="entry name" value="GGDEF"/>
    <property type="match status" value="1"/>
</dbReference>
<dbReference type="InterPro" id="IPR050706">
    <property type="entry name" value="Cyclic-di-GMP_PDE-like"/>
</dbReference>
<reference evidence="4 5" key="1">
    <citation type="journal article" date="2014" name="Int. J. Syst. Evol. Microbiol.">
        <title>Complete genome sequence of Corynebacterium casei LMG S-19264T (=DSM 44701T), isolated from a smear-ripened cheese.</title>
        <authorList>
            <consortium name="US DOE Joint Genome Institute (JGI-PGF)"/>
            <person name="Walter F."/>
            <person name="Albersmeier A."/>
            <person name="Kalinowski J."/>
            <person name="Ruckert C."/>
        </authorList>
    </citation>
    <scope>NUCLEOTIDE SEQUENCE [LARGE SCALE GENOMIC DNA]</scope>
    <source>
        <strain evidence="4 5">CGMCC 1.9161</strain>
    </source>
</reference>
<name>A0A917Q8C5_9HYPH</name>
<dbReference type="EMBL" id="BMMF01000005">
    <property type="protein sequence ID" value="GGK34092.1"/>
    <property type="molecule type" value="Genomic_DNA"/>
</dbReference>
<dbReference type="NCBIfam" id="TIGR00254">
    <property type="entry name" value="GGDEF"/>
    <property type="match status" value="1"/>
</dbReference>
<dbReference type="InterPro" id="IPR035919">
    <property type="entry name" value="EAL_sf"/>
</dbReference>
<dbReference type="Gene3D" id="3.30.70.270">
    <property type="match status" value="1"/>
</dbReference>
<feature type="region of interest" description="Disordered" evidence="1">
    <location>
        <begin position="1"/>
        <end position="27"/>
    </location>
</feature>
<dbReference type="SUPFAM" id="SSF141868">
    <property type="entry name" value="EAL domain-like"/>
    <property type="match status" value="1"/>
</dbReference>
<dbReference type="InterPro" id="IPR000160">
    <property type="entry name" value="GGDEF_dom"/>
</dbReference>
<dbReference type="CDD" id="cd01948">
    <property type="entry name" value="EAL"/>
    <property type="match status" value="1"/>
</dbReference>
<organism evidence="4 5">
    <name type="scientific">Salinarimonas ramus</name>
    <dbReference type="NCBI Taxonomy" id="690164"/>
    <lineage>
        <taxon>Bacteria</taxon>
        <taxon>Pseudomonadati</taxon>
        <taxon>Pseudomonadota</taxon>
        <taxon>Alphaproteobacteria</taxon>
        <taxon>Hyphomicrobiales</taxon>
        <taxon>Salinarimonadaceae</taxon>
        <taxon>Salinarimonas</taxon>
    </lineage>
</organism>
<evidence type="ECO:0000256" key="1">
    <source>
        <dbReference type="SAM" id="MobiDB-lite"/>
    </source>
</evidence>